<dbReference type="AlphaFoldDB" id="A0A266NEN1"/>
<keyword evidence="1" id="KW-0472">Membrane</keyword>
<dbReference type="RefSeq" id="WP_094992563.1">
    <property type="nucleotide sequence ID" value="NZ_NQKI01000006.1"/>
</dbReference>
<dbReference type="EMBL" id="NQKI01000006">
    <property type="protein sequence ID" value="OZY60387.1"/>
    <property type="molecule type" value="Genomic_DNA"/>
</dbReference>
<keyword evidence="1" id="KW-1133">Transmembrane helix</keyword>
<proteinExistence type="predicted"/>
<evidence type="ECO:0000313" key="3">
    <source>
        <dbReference type="Proteomes" id="UP000215788"/>
    </source>
</evidence>
<reference evidence="2 3" key="1">
    <citation type="submission" date="2017-08" db="EMBL/GenBank/DDBJ databases">
        <title>Genomic and metabolic characterisation of spoilage-associated Pseudomonas species.</title>
        <authorList>
            <person name="Stanborough T."/>
            <person name="Fegan N."/>
            <person name="Powell S.M."/>
            <person name="Singh T."/>
            <person name="Tamplin M.L."/>
            <person name="Chandry P.S."/>
        </authorList>
    </citation>
    <scope>NUCLEOTIDE SEQUENCE [LARGE SCALE GENOMIC DNA]</scope>
    <source>
        <strain evidence="2 3">L1802</strain>
    </source>
</reference>
<evidence type="ECO:0000313" key="2">
    <source>
        <dbReference type="EMBL" id="OZY60387.1"/>
    </source>
</evidence>
<dbReference type="Pfam" id="PF06805">
    <property type="entry name" value="Lambda_tail_I"/>
    <property type="match status" value="1"/>
</dbReference>
<dbReference type="OrthoDB" id="5617695at2"/>
<feature type="transmembrane region" description="Helical" evidence="1">
    <location>
        <begin position="122"/>
        <end position="140"/>
    </location>
</feature>
<organism evidence="2 3">
    <name type="scientific">Pseudomonas lundensis</name>
    <dbReference type="NCBI Taxonomy" id="86185"/>
    <lineage>
        <taxon>Bacteria</taxon>
        <taxon>Pseudomonadati</taxon>
        <taxon>Pseudomonadota</taxon>
        <taxon>Gammaproteobacteria</taxon>
        <taxon>Pseudomonadales</taxon>
        <taxon>Pseudomonadaceae</taxon>
        <taxon>Pseudomonas</taxon>
    </lineage>
</organism>
<dbReference type="InterPro" id="IPR010654">
    <property type="entry name" value="Phage_lambda_tail_I"/>
</dbReference>
<keyword evidence="1" id="KW-0812">Transmembrane</keyword>
<gene>
    <name evidence="2" type="ORF">CJF39_05760</name>
</gene>
<sequence length="198" mass="20863">MAMKTLIRPQPLVVLVMLYGVLGARFGRVHHLAVASGAEAIHALCVKIPGFKRFLRFSEERGLNYAIFRGKKNLSENEIGMRQDTVEPIRIAPIVIGSKGGGLFATIAGLALVVIGAVTQQYYLVAAGAGLMIGGIAMSMSPSPAGILDKEGDGNRPSYAFGGAVTTMAQGRCKPLLYGERDIGGALISAGVFSEDQQ</sequence>
<dbReference type="Proteomes" id="UP000215788">
    <property type="component" value="Unassembled WGS sequence"/>
</dbReference>
<evidence type="ECO:0000256" key="1">
    <source>
        <dbReference type="SAM" id="Phobius"/>
    </source>
</evidence>
<accession>A0A266NEN1</accession>
<comment type="caution">
    <text evidence="2">The sequence shown here is derived from an EMBL/GenBank/DDBJ whole genome shotgun (WGS) entry which is preliminary data.</text>
</comment>
<evidence type="ECO:0008006" key="4">
    <source>
        <dbReference type="Google" id="ProtNLM"/>
    </source>
</evidence>
<feature type="transmembrane region" description="Helical" evidence="1">
    <location>
        <begin position="91"/>
        <end position="115"/>
    </location>
</feature>
<protein>
    <recommendedName>
        <fullName evidence="4">Phage tail protein</fullName>
    </recommendedName>
</protein>
<name>A0A266NEN1_9PSED</name>